<accession>A0A383F378</accession>
<dbReference type="EMBL" id="UINC01230630">
    <property type="protein sequence ID" value="SVE62838.1"/>
    <property type="molecule type" value="Genomic_DNA"/>
</dbReference>
<protein>
    <recommendedName>
        <fullName evidence="1">AB hydrolase-1 domain-containing protein</fullName>
    </recommendedName>
</protein>
<reference evidence="2" key="1">
    <citation type="submission" date="2018-05" db="EMBL/GenBank/DDBJ databases">
        <authorList>
            <person name="Lanie J.A."/>
            <person name="Ng W.-L."/>
            <person name="Kazmierczak K.M."/>
            <person name="Andrzejewski T.M."/>
            <person name="Davidsen T.M."/>
            <person name="Wayne K.J."/>
            <person name="Tettelin H."/>
            <person name="Glass J.I."/>
            <person name="Rusch D."/>
            <person name="Podicherti R."/>
            <person name="Tsui H.-C.T."/>
            <person name="Winkler M.E."/>
        </authorList>
    </citation>
    <scope>NUCLEOTIDE SEQUENCE</scope>
</reference>
<sequence length="169" mass="18987">GRTAFGLFSREPEMIKSLIYSGTNGGCVDESYRVLKSQLEQDGTLTGSLLQRAMAPDFAQTNPERQFLYRQLRGLNPKRSKDFLAPTERMINYKGTTAQRLSESQLPILWICGDYDRVVHPDLIQISHQLTPGSQYVGVPAAGHSAYFENPSVWNSSVRAFVDRVELDC</sequence>
<feature type="non-terminal residue" evidence="2">
    <location>
        <position position="1"/>
    </location>
</feature>
<evidence type="ECO:0000259" key="1">
    <source>
        <dbReference type="Pfam" id="PF00561"/>
    </source>
</evidence>
<organism evidence="2">
    <name type="scientific">marine metagenome</name>
    <dbReference type="NCBI Taxonomy" id="408172"/>
    <lineage>
        <taxon>unclassified sequences</taxon>
        <taxon>metagenomes</taxon>
        <taxon>ecological metagenomes</taxon>
    </lineage>
</organism>
<name>A0A383F378_9ZZZZ</name>
<dbReference type="SUPFAM" id="SSF53474">
    <property type="entry name" value="alpha/beta-Hydrolases"/>
    <property type="match status" value="1"/>
</dbReference>
<dbReference type="AlphaFoldDB" id="A0A383F378"/>
<dbReference type="Gene3D" id="3.40.50.1820">
    <property type="entry name" value="alpha/beta hydrolase"/>
    <property type="match status" value="1"/>
</dbReference>
<gene>
    <name evidence="2" type="ORF">METZ01_LOCUS515692</name>
</gene>
<dbReference type="InterPro" id="IPR029058">
    <property type="entry name" value="AB_hydrolase_fold"/>
</dbReference>
<dbReference type="Pfam" id="PF00561">
    <property type="entry name" value="Abhydrolase_1"/>
    <property type="match status" value="1"/>
</dbReference>
<evidence type="ECO:0000313" key="2">
    <source>
        <dbReference type="EMBL" id="SVE62838.1"/>
    </source>
</evidence>
<dbReference type="InterPro" id="IPR000073">
    <property type="entry name" value="AB_hydrolase_1"/>
</dbReference>
<proteinExistence type="predicted"/>
<feature type="domain" description="AB hydrolase-1" evidence="1">
    <location>
        <begin position="59"/>
        <end position="151"/>
    </location>
</feature>